<feature type="domain" description="NAD-dependent epimerase/dehydratase" evidence="3">
    <location>
        <begin position="61"/>
        <end position="274"/>
    </location>
</feature>
<dbReference type="OrthoDB" id="9798669at2"/>
<sequence length="361" mass="40278">MVWQLTILLQVRGAQSRILRRGLKLCWISQPDGRAACLRGVWRRDWANGWTTETGGGQMRVLLTGATGFLGSHIAAHLVVRGDDVLAIHRPGTRLDRLQKVIGNHLATAKMSEGYDNLEDILAHFKPDAVIHVAAKSRGGESPSELKEYVDANILFPSRLLQAMEAVNVRALVNAGTSWQWGEDGSYRPFNYYAATKQCFEDILPHYCESGLKCATLRLFDIVGPGDDRNRIIDLLIDAGLRGEALKMSPGEQHMYIVDVRDAARAFVHAVDLVTSAEADAHSVYGLRSHEAINLKDLVDQLQQETGLRIDVEFGGRPYRAREIMRPYDGQPLPPGWQPQITLPQTLRDMVHFRQQALLSA</sequence>
<evidence type="ECO:0000256" key="1">
    <source>
        <dbReference type="ARBA" id="ARBA00005125"/>
    </source>
</evidence>
<dbReference type="InterPro" id="IPR036291">
    <property type="entry name" value="NAD(P)-bd_dom_sf"/>
</dbReference>
<proteinExistence type="inferred from homology"/>
<evidence type="ECO:0000256" key="2">
    <source>
        <dbReference type="ARBA" id="ARBA00007637"/>
    </source>
</evidence>
<comment type="caution">
    <text evidence="4">The sequence shown here is derived from an EMBL/GenBank/DDBJ whole genome shotgun (WGS) entry which is preliminary data.</text>
</comment>
<keyword evidence="5" id="KW-1185">Reference proteome</keyword>
<comment type="pathway">
    <text evidence="1">Bacterial outer membrane biogenesis; LPS O-antigen biosynthesis.</text>
</comment>
<dbReference type="InterPro" id="IPR001509">
    <property type="entry name" value="Epimerase_deHydtase"/>
</dbReference>
<dbReference type="Gene3D" id="3.40.50.720">
    <property type="entry name" value="NAD(P)-binding Rossmann-like Domain"/>
    <property type="match status" value="1"/>
</dbReference>
<name>A0A4Q1KFB6_9SPHN</name>
<dbReference type="PANTHER" id="PTHR43000">
    <property type="entry name" value="DTDP-D-GLUCOSE 4,6-DEHYDRATASE-RELATED"/>
    <property type="match status" value="1"/>
</dbReference>
<accession>A0A4Q1KFB6</accession>
<evidence type="ECO:0000313" key="5">
    <source>
        <dbReference type="Proteomes" id="UP000290958"/>
    </source>
</evidence>
<dbReference type="CDD" id="cd08946">
    <property type="entry name" value="SDR_e"/>
    <property type="match status" value="1"/>
</dbReference>
<gene>
    <name evidence="4" type="ORF">EQG66_09865</name>
</gene>
<evidence type="ECO:0000313" key="4">
    <source>
        <dbReference type="EMBL" id="RXR28351.1"/>
    </source>
</evidence>
<protein>
    <submittedName>
        <fullName evidence="4">NAD(P)-dependent oxidoreductase</fullName>
    </submittedName>
</protein>
<organism evidence="4 5">
    <name type="scientific">Sphingobium fluviale</name>
    <dbReference type="NCBI Taxonomy" id="2506423"/>
    <lineage>
        <taxon>Bacteria</taxon>
        <taxon>Pseudomonadati</taxon>
        <taxon>Pseudomonadota</taxon>
        <taxon>Alphaproteobacteria</taxon>
        <taxon>Sphingomonadales</taxon>
        <taxon>Sphingomonadaceae</taxon>
        <taxon>Sphingobium</taxon>
    </lineage>
</organism>
<dbReference type="Proteomes" id="UP000290958">
    <property type="component" value="Unassembled WGS sequence"/>
</dbReference>
<dbReference type="AlphaFoldDB" id="A0A4Q1KFB6"/>
<evidence type="ECO:0000259" key="3">
    <source>
        <dbReference type="Pfam" id="PF01370"/>
    </source>
</evidence>
<comment type="similarity">
    <text evidence="2">Belongs to the NAD(P)-dependent epimerase/dehydratase family.</text>
</comment>
<dbReference type="Pfam" id="PF01370">
    <property type="entry name" value="Epimerase"/>
    <property type="match status" value="1"/>
</dbReference>
<dbReference type="SUPFAM" id="SSF51735">
    <property type="entry name" value="NAD(P)-binding Rossmann-fold domains"/>
    <property type="match status" value="1"/>
</dbReference>
<reference evidence="5" key="1">
    <citation type="submission" date="2019-01" db="EMBL/GenBank/DDBJ databases">
        <title>Cytophagaceae bacterium strain CAR-16.</title>
        <authorList>
            <person name="Chen W.-M."/>
        </authorList>
    </citation>
    <scope>NUCLEOTIDE SEQUENCE [LARGE SCALE GENOMIC DNA]</scope>
    <source>
        <strain evidence="5">CHR27</strain>
    </source>
</reference>
<dbReference type="EMBL" id="SBKP01000009">
    <property type="protein sequence ID" value="RXR28351.1"/>
    <property type="molecule type" value="Genomic_DNA"/>
</dbReference>